<protein>
    <submittedName>
        <fullName evidence="2">CLUMA_CG015948, isoform A</fullName>
    </submittedName>
</protein>
<dbReference type="EMBL" id="CVRI01000058">
    <property type="protein sequence ID" value="CRL02598.1"/>
    <property type="molecule type" value="Genomic_DNA"/>
</dbReference>
<reference evidence="2 3" key="1">
    <citation type="submission" date="2015-04" db="EMBL/GenBank/DDBJ databases">
        <authorList>
            <person name="Syromyatnikov M.Y."/>
            <person name="Popov V.N."/>
        </authorList>
    </citation>
    <scope>NUCLEOTIDE SEQUENCE [LARGE SCALE GENOMIC DNA]</scope>
</reference>
<feature type="region of interest" description="Disordered" evidence="1">
    <location>
        <begin position="1"/>
        <end position="39"/>
    </location>
</feature>
<accession>A0A1J1IU06</accession>
<gene>
    <name evidence="2" type="ORF">CLUMA_CG015948</name>
</gene>
<dbReference type="AlphaFoldDB" id="A0A1J1IU06"/>
<feature type="compositionally biased region" description="Basic and acidic residues" evidence="1">
    <location>
        <begin position="7"/>
        <end position="16"/>
    </location>
</feature>
<evidence type="ECO:0000313" key="2">
    <source>
        <dbReference type="EMBL" id="CRL02598.1"/>
    </source>
</evidence>
<name>A0A1J1IU06_9DIPT</name>
<evidence type="ECO:0000256" key="1">
    <source>
        <dbReference type="SAM" id="MobiDB-lite"/>
    </source>
</evidence>
<proteinExistence type="predicted"/>
<organism evidence="2 3">
    <name type="scientific">Clunio marinus</name>
    <dbReference type="NCBI Taxonomy" id="568069"/>
    <lineage>
        <taxon>Eukaryota</taxon>
        <taxon>Metazoa</taxon>
        <taxon>Ecdysozoa</taxon>
        <taxon>Arthropoda</taxon>
        <taxon>Hexapoda</taxon>
        <taxon>Insecta</taxon>
        <taxon>Pterygota</taxon>
        <taxon>Neoptera</taxon>
        <taxon>Endopterygota</taxon>
        <taxon>Diptera</taxon>
        <taxon>Nematocera</taxon>
        <taxon>Chironomoidea</taxon>
        <taxon>Chironomidae</taxon>
        <taxon>Clunio</taxon>
    </lineage>
</organism>
<dbReference type="Proteomes" id="UP000183832">
    <property type="component" value="Unassembled WGS sequence"/>
</dbReference>
<sequence length="112" mass="12725">MSDGALEDIKSTEKQSPKPKQNGDTFKTEPSRTSFEVGRRQTRKKCNLMVFISTDKRLETNTPIYLANGLQIPFRNLYDENLRQSVNVAKKEFTIVEGMGSVSVQINRIEKG</sequence>
<evidence type="ECO:0000313" key="3">
    <source>
        <dbReference type="Proteomes" id="UP000183832"/>
    </source>
</evidence>
<keyword evidence="3" id="KW-1185">Reference proteome</keyword>